<evidence type="ECO:0000313" key="2">
    <source>
        <dbReference type="EMBL" id="TYJ55459.1"/>
    </source>
</evidence>
<protein>
    <submittedName>
        <fullName evidence="2">Uncharacterized protein</fullName>
    </submittedName>
</protein>
<evidence type="ECO:0000313" key="3">
    <source>
        <dbReference type="Proteomes" id="UP000322245"/>
    </source>
</evidence>
<dbReference type="Proteomes" id="UP000322245">
    <property type="component" value="Unassembled WGS sequence"/>
</dbReference>
<dbReference type="EMBL" id="NIDF01000039">
    <property type="protein sequence ID" value="TYJ55459.1"/>
    <property type="molecule type" value="Genomic_DNA"/>
</dbReference>
<dbReference type="Pfam" id="PF12586">
    <property type="entry name" value="DUF3760"/>
    <property type="match status" value="2"/>
</dbReference>
<proteinExistence type="predicted"/>
<keyword evidence="3" id="KW-1185">Reference proteome</keyword>
<dbReference type="AlphaFoldDB" id="A0A5D3AYW5"/>
<accession>A0A5D3AYW5</accession>
<comment type="caution">
    <text evidence="2">The sequence shown here is derived from an EMBL/GenBank/DDBJ whole genome shotgun (WGS) entry which is preliminary data.</text>
</comment>
<reference evidence="2 3" key="1">
    <citation type="submission" date="2017-05" db="EMBL/GenBank/DDBJ databases">
        <title>The Genome Sequence of Tsuchiyaea wingfieldii DSM 27421.</title>
        <authorList>
            <person name="Cuomo C."/>
            <person name="Passer A."/>
            <person name="Billmyre B."/>
            <person name="Heitman J."/>
        </authorList>
    </citation>
    <scope>NUCLEOTIDE SEQUENCE [LARGE SCALE GENOMIC DNA]</scope>
    <source>
        <strain evidence="2 3">DSM 27421</strain>
    </source>
</reference>
<sequence>MSCHIDLTDLTPLAEVHDQILHLLFLSSPTLPLRLSKSLYRHFVPKIYSHLTIDSSNVHPILSGLGSPKGFKAQALSFVEGLKIGVDDVGWNGLRSALHDTLLIPNLPCPLFPRLEHIHLGYCLFKPYGGIERMFEALLPSYIPPPCHVSFDLALHHLDIDHSQQDHVRDYNLATMRRLTNFMLVFFHEQSAYHVTFRLLDPASIATTSTKISSQEAKPYREAFWVLHHSPIPHLDRFMLAEWLVPRLLRPSGSSEAVRGELEAYFAGGMEDRFGMVYGRDVGGYVRRYDVWFLEEEEEVDEGESDDGYSTPVWNKPTTCGFSLSAIRIMRWDPCQPPAPKRSRPSSNTTSCLPSSPTDSEITSLDPIAEAQDLILEHLTLIAPVKSLQLSRYHYAKALPLIYHHLSVHQSNTESVFLGTAPFTASKLEAFSYVKELYLSFDQCDCQPCFGSWQEECQKNTLHRALKTFFSPSATPSPSPFPNLQKLHLNQELWAPGHFLWVIWNAMFKILPSRGLEVVLHVDDPGVLRMPSGRVRQLFMAVNTRGLVWEWDAARGDGRSFYRQCVGKPAVKRMTWRVVGEHLPHLDVQAIYINHTVLFQPFPEADNAEQEERALHQALGKGLREMKEKWIHRYPEMKYLDVETRYGVDTEIMQSRD</sequence>
<feature type="region of interest" description="Disordered" evidence="1">
    <location>
        <begin position="337"/>
        <end position="361"/>
    </location>
</feature>
<gene>
    <name evidence="2" type="ORF">B9479_003849</name>
</gene>
<evidence type="ECO:0000256" key="1">
    <source>
        <dbReference type="SAM" id="MobiDB-lite"/>
    </source>
</evidence>
<feature type="compositionally biased region" description="Polar residues" evidence="1">
    <location>
        <begin position="345"/>
        <end position="361"/>
    </location>
</feature>
<dbReference type="InterPro" id="IPR022235">
    <property type="entry name" value="DUF3760"/>
</dbReference>
<name>A0A5D3AYW5_9TREE</name>
<organism evidence="2 3">
    <name type="scientific">Cryptococcus floricola</name>
    <dbReference type="NCBI Taxonomy" id="2591691"/>
    <lineage>
        <taxon>Eukaryota</taxon>
        <taxon>Fungi</taxon>
        <taxon>Dikarya</taxon>
        <taxon>Basidiomycota</taxon>
        <taxon>Agaricomycotina</taxon>
        <taxon>Tremellomycetes</taxon>
        <taxon>Tremellales</taxon>
        <taxon>Cryptococcaceae</taxon>
        <taxon>Cryptococcus</taxon>
    </lineage>
</organism>